<dbReference type="InterPro" id="IPR045265">
    <property type="entry name" value="AIR12_DOMON"/>
</dbReference>
<organism evidence="9 10">
    <name type="scientific">Rhamnella rubrinervis</name>
    <dbReference type="NCBI Taxonomy" id="2594499"/>
    <lineage>
        <taxon>Eukaryota</taxon>
        <taxon>Viridiplantae</taxon>
        <taxon>Streptophyta</taxon>
        <taxon>Embryophyta</taxon>
        <taxon>Tracheophyta</taxon>
        <taxon>Spermatophyta</taxon>
        <taxon>Magnoliopsida</taxon>
        <taxon>eudicotyledons</taxon>
        <taxon>Gunneridae</taxon>
        <taxon>Pentapetalae</taxon>
        <taxon>rosids</taxon>
        <taxon>fabids</taxon>
        <taxon>Rosales</taxon>
        <taxon>Rhamnaceae</taxon>
        <taxon>rhamnoid group</taxon>
        <taxon>Rhamneae</taxon>
        <taxon>Rhamnella</taxon>
    </lineage>
</organism>
<evidence type="ECO:0000313" key="10">
    <source>
        <dbReference type="Proteomes" id="UP000796880"/>
    </source>
</evidence>
<feature type="chain" id="PRO_5035434963" description="DOMON domain-containing protein" evidence="7">
    <location>
        <begin position="26"/>
        <end position="243"/>
    </location>
</feature>
<dbReference type="GO" id="GO:0016020">
    <property type="term" value="C:membrane"/>
    <property type="evidence" value="ECO:0007669"/>
    <property type="project" value="UniProtKB-SubCell"/>
</dbReference>
<dbReference type="PANTHER" id="PTHR23130">
    <property type="entry name" value="CYTOCHROME B561 AND DOMON DOMAIN-CONTAINING PROTEIN"/>
    <property type="match status" value="1"/>
</dbReference>
<feature type="region of interest" description="Disordered" evidence="6">
    <location>
        <begin position="193"/>
        <end position="212"/>
    </location>
</feature>
<dbReference type="Proteomes" id="UP000796880">
    <property type="component" value="Unassembled WGS sequence"/>
</dbReference>
<keyword evidence="2" id="KW-0813">Transport</keyword>
<feature type="domain" description="DOMON" evidence="8">
    <location>
        <begin position="48"/>
        <end position="160"/>
    </location>
</feature>
<sequence>MASISLSVPILVISLWVFLVSPAQSQNCTSQKFTNNKLYANCSDLPVLSSYLHWTYNASNSSLSIAFVGKPTSSDGWVAWAINLIGTGMAGGQALVAVKQSDTYVVRTYNLSSYRSIMPANLSFEVWDKRAEYSDGTVKIFASLKVPENTEKLNHIWQVGPGLNKTTGFLEMHSTDAENLAAKGTLNLVAGTSSTNTTTNGTNGGNSTTNGNSGSGGISTFGNTNNLGLFLGLLLVLVNLLSF</sequence>
<reference evidence="9" key="1">
    <citation type="submission" date="2020-03" db="EMBL/GenBank/DDBJ databases">
        <title>A high-quality chromosome-level genome assembly of a woody plant with both climbing and erect habits, Rhamnella rubrinervis.</title>
        <authorList>
            <person name="Lu Z."/>
            <person name="Yang Y."/>
            <person name="Zhu X."/>
            <person name="Sun Y."/>
        </authorList>
    </citation>
    <scope>NUCLEOTIDE SEQUENCE</scope>
    <source>
        <strain evidence="9">BYM</strain>
        <tissue evidence="9">Leaf</tissue>
    </source>
</reference>
<dbReference type="EMBL" id="VOIH02000010">
    <property type="protein sequence ID" value="KAF3435905.1"/>
    <property type="molecule type" value="Genomic_DNA"/>
</dbReference>
<evidence type="ECO:0000313" key="9">
    <source>
        <dbReference type="EMBL" id="KAF3435905.1"/>
    </source>
</evidence>
<keyword evidence="4" id="KW-0249">Electron transport</keyword>
<dbReference type="OrthoDB" id="1720670at2759"/>
<dbReference type="AlphaFoldDB" id="A0A8K0DRH5"/>
<comment type="subcellular location">
    <subcellularLocation>
        <location evidence="1">Membrane</location>
    </subcellularLocation>
</comment>
<evidence type="ECO:0000256" key="7">
    <source>
        <dbReference type="SAM" id="SignalP"/>
    </source>
</evidence>
<evidence type="ECO:0000256" key="1">
    <source>
        <dbReference type="ARBA" id="ARBA00004370"/>
    </source>
</evidence>
<keyword evidence="10" id="KW-1185">Reference proteome</keyword>
<proteinExistence type="predicted"/>
<evidence type="ECO:0000256" key="2">
    <source>
        <dbReference type="ARBA" id="ARBA00022448"/>
    </source>
</evidence>
<dbReference type="PROSITE" id="PS50836">
    <property type="entry name" value="DOMON"/>
    <property type="match status" value="1"/>
</dbReference>
<dbReference type="PANTHER" id="PTHR23130:SF157">
    <property type="entry name" value="AUXIN-INDUCED IN ROOT CULTURES PROTEIN 12"/>
    <property type="match status" value="1"/>
</dbReference>
<protein>
    <recommendedName>
        <fullName evidence="8">DOMON domain-containing protein</fullName>
    </recommendedName>
</protein>
<evidence type="ECO:0000256" key="5">
    <source>
        <dbReference type="ARBA" id="ARBA00023136"/>
    </source>
</evidence>
<evidence type="ECO:0000256" key="4">
    <source>
        <dbReference type="ARBA" id="ARBA00022982"/>
    </source>
</evidence>
<evidence type="ECO:0000256" key="3">
    <source>
        <dbReference type="ARBA" id="ARBA00022729"/>
    </source>
</evidence>
<dbReference type="CDD" id="cd09629">
    <property type="entry name" value="DOMON_CIL1_like"/>
    <property type="match status" value="1"/>
</dbReference>
<feature type="signal peptide" evidence="7">
    <location>
        <begin position="1"/>
        <end position="25"/>
    </location>
</feature>
<dbReference type="InterPro" id="IPR005018">
    <property type="entry name" value="DOMON_domain"/>
</dbReference>
<evidence type="ECO:0000256" key="6">
    <source>
        <dbReference type="SAM" id="MobiDB-lite"/>
    </source>
</evidence>
<gene>
    <name evidence="9" type="ORF">FNV43_RR22997</name>
</gene>
<keyword evidence="3 7" id="KW-0732">Signal</keyword>
<evidence type="ECO:0000259" key="8">
    <source>
        <dbReference type="PROSITE" id="PS50836"/>
    </source>
</evidence>
<name>A0A8K0DRH5_9ROSA</name>
<accession>A0A8K0DRH5</accession>
<comment type="caution">
    <text evidence="9">The sequence shown here is derived from an EMBL/GenBank/DDBJ whole genome shotgun (WGS) entry which is preliminary data.</text>
</comment>
<keyword evidence="5" id="KW-0472">Membrane</keyword>
<dbReference type="Pfam" id="PF04526">
    <property type="entry name" value="DUF568"/>
    <property type="match status" value="1"/>
</dbReference>